<protein>
    <recommendedName>
        <fullName evidence="11">C2H2-type domain-containing protein</fullName>
    </recommendedName>
</protein>
<comment type="subcellular location">
    <subcellularLocation>
        <location evidence="1">Nucleus</location>
    </subcellularLocation>
</comment>
<evidence type="ECO:0000256" key="3">
    <source>
        <dbReference type="ARBA" id="ARBA00022737"/>
    </source>
</evidence>
<evidence type="ECO:0000256" key="2">
    <source>
        <dbReference type="ARBA" id="ARBA00022723"/>
    </source>
</evidence>
<dbReference type="Proteomes" id="UP000729402">
    <property type="component" value="Unassembled WGS sequence"/>
</dbReference>
<comment type="caution">
    <text evidence="12">The sequence shown here is derived from an EMBL/GenBank/DDBJ whole genome shotgun (WGS) entry which is preliminary data.</text>
</comment>
<accession>A0A8J5X016</accession>
<evidence type="ECO:0000256" key="6">
    <source>
        <dbReference type="ARBA" id="ARBA00023015"/>
    </source>
</evidence>
<keyword evidence="3" id="KW-0677">Repeat</keyword>
<evidence type="ECO:0000313" key="13">
    <source>
        <dbReference type="Proteomes" id="UP000729402"/>
    </source>
</evidence>
<dbReference type="EMBL" id="JAAALK010000079">
    <property type="protein sequence ID" value="KAG8098775.1"/>
    <property type="molecule type" value="Genomic_DNA"/>
</dbReference>
<dbReference type="InterPro" id="IPR013087">
    <property type="entry name" value="Znf_C2H2_type"/>
</dbReference>
<keyword evidence="4 9" id="KW-0863">Zinc-finger</keyword>
<feature type="domain" description="C2H2-type" evidence="11">
    <location>
        <begin position="48"/>
        <end position="75"/>
    </location>
</feature>
<sequence>MKRLTFGVEPEEVVDGASIVQEVMLLLARSGGAGGHVVHGGDEAPRVFECKTCRRRFPSFQALGGHRASHKRPRGGSGTAEAAAELALAVAAPPPPVKSSSRAHGCAVCGVEFALGQALGGHMRRHRAGGAEAEEAASARGVLPAPQRKSGEARGLVGLDLNTAPADDDGACASKAGLRLEPLGLNQGLVDCL</sequence>
<keyword evidence="7" id="KW-0804">Transcription</keyword>
<evidence type="ECO:0000259" key="11">
    <source>
        <dbReference type="PROSITE" id="PS50157"/>
    </source>
</evidence>
<proteinExistence type="predicted"/>
<dbReference type="AlphaFoldDB" id="A0A8J5X016"/>
<name>A0A8J5X016_ZIZPA</name>
<dbReference type="PROSITE" id="PS00028">
    <property type="entry name" value="ZINC_FINGER_C2H2_1"/>
    <property type="match status" value="2"/>
</dbReference>
<dbReference type="GO" id="GO:0008270">
    <property type="term" value="F:zinc ion binding"/>
    <property type="evidence" value="ECO:0007669"/>
    <property type="project" value="UniProtKB-KW"/>
</dbReference>
<feature type="region of interest" description="Disordered" evidence="10">
    <location>
        <begin position="127"/>
        <end position="151"/>
    </location>
</feature>
<dbReference type="OrthoDB" id="9411774at2759"/>
<keyword evidence="6" id="KW-0805">Transcription regulation</keyword>
<evidence type="ECO:0000313" key="12">
    <source>
        <dbReference type="EMBL" id="KAG8098775.1"/>
    </source>
</evidence>
<organism evidence="12 13">
    <name type="scientific">Zizania palustris</name>
    <name type="common">Northern wild rice</name>
    <dbReference type="NCBI Taxonomy" id="103762"/>
    <lineage>
        <taxon>Eukaryota</taxon>
        <taxon>Viridiplantae</taxon>
        <taxon>Streptophyta</taxon>
        <taxon>Embryophyta</taxon>
        <taxon>Tracheophyta</taxon>
        <taxon>Spermatophyta</taxon>
        <taxon>Magnoliopsida</taxon>
        <taxon>Liliopsida</taxon>
        <taxon>Poales</taxon>
        <taxon>Poaceae</taxon>
        <taxon>BOP clade</taxon>
        <taxon>Oryzoideae</taxon>
        <taxon>Oryzeae</taxon>
        <taxon>Zizaniinae</taxon>
        <taxon>Zizania</taxon>
    </lineage>
</organism>
<evidence type="ECO:0000256" key="9">
    <source>
        <dbReference type="PROSITE-ProRule" id="PRU00042"/>
    </source>
</evidence>
<keyword evidence="2" id="KW-0479">Metal-binding</keyword>
<reference evidence="12" key="2">
    <citation type="submission" date="2021-02" db="EMBL/GenBank/DDBJ databases">
        <authorList>
            <person name="Kimball J.A."/>
            <person name="Haas M.W."/>
            <person name="Macchietto M."/>
            <person name="Kono T."/>
            <person name="Duquette J."/>
            <person name="Shao M."/>
        </authorList>
    </citation>
    <scope>NUCLEOTIDE SEQUENCE</scope>
    <source>
        <tissue evidence="12">Fresh leaf tissue</tissue>
    </source>
</reference>
<evidence type="ECO:0000256" key="10">
    <source>
        <dbReference type="SAM" id="MobiDB-lite"/>
    </source>
</evidence>
<keyword evidence="8" id="KW-0539">Nucleus</keyword>
<dbReference type="PANTHER" id="PTHR26374:SF379">
    <property type="entry name" value="ZINC FINGER PROTEIN ZAT12"/>
    <property type="match status" value="1"/>
</dbReference>
<evidence type="ECO:0000256" key="8">
    <source>
        <dbReference type="ARBA" id="ARBA00023242"/>
    </source>
</evidence>
<dbReference type="GO" id="GO:0005634">
    <property type="term" value="C:nucleus"/>
    <property type="evidence" value="ECO:0007669"/>
    <property type="project" value="UniProtKB-SubCell"/>
</dbReference>
<evidence type="ECO:0000256" key="7">
    <source>
        <dbReference type="ARBA" id="ARBA00023163"/>
    </source>
</evidence>
<reference evidence="12" key="1">
    <citation type="journal article" date="2021" name="bioRxiv">
        <title>Whole Genome Assembly and Annotation of Northern Wild Rice, Zizania palustris L., Supports a Whole Genome Duplication in the Zizania Genus.</title>
        <authorList>
            <person name="Haas M."/>
            <person name="Kono T."/>
            <person name="Macchietto M."/>
            <person name="Millas R."/>
            <person name="McGilp L."/>
            <person name="Shao M."/>
            <person name="Duquette J."/>
            <person name="Hirsch C.N."/>
            <person name="Kimball J."/>
        </authorList>
    </citation>
    <scope>NUCLEOTIDE SEQUENCE</scope>
    <source>
        <tissue evidence="12">Fresh leaf tissue</tissue>
    </source>
</reference>
<dbReference type="PANTHER" id="PTHR26374">
    <property type="entry name" value="ZINC FINGER PROTEIN ZAT5"/>
    <property type="match status" value="1"/>
</dbReference>
<dbReference type="SMART" id="SM00355">
    <property type="entry name" value="ZnF_C2H2"/>
    <property type="match status" value="2"/>
</dbReference>
<evidence type="ECO:0000256" key="1">
    <source>
        <dbReference type="ARBA" id="ARBA00004123"/>
    </source>
</evidence>
<gene>
    <name evidence="12" type="ORF">GUJ93_ZPchr0013g35342</name>
</gene>
<dbReference type="Pfam" id="PF13912">
    <property type="entry name" value="zf-C2H2_6"/>
    <property type="match status" value="2"/>
</dbReference>
<evidence type="ECO:0000256" key="5">
    <source>
        <dbReference type="ARBA" id="ARBA00022833"/>
    </source>
</evidence>
<keyword evidence="13" id="KW-1185">Reference proteome</keyword>
<dbReference type="PROSITE" id="PS50157">
    <property type="entry name" value="ZINC_FINGER_C2H2_2"/>
    <property type="match status" value="1"/>
</dbReference>
<evidence type="ECO:0000256" key="4">
    <source>
        <dbReference type="ARBA" id="ARBA00022771"/>
    </source>
</evidence>
<keyword evidence="5" id="KW-0862">Zinc</keyword>